<dbReference type="Pfam" id="PF03721">
    <property type="entry name" value="UDPG_MGDP_dh_N"/>
    <property type="match status" value="1"/>
</dbReference>
<dbReference type="SMART" id="SM00984">
    <property type="entry name" value="UDPG_MGDP_dh_C"/>
    <property type="match status" value="1"/>
</dbReference>
<dbReference type="GO" id="GO:0051287">
    <property type="term" value="F:NAD binding"/>
    <property type="evidence" value="ECO:0007669"/>
    <property type="project" value="InterPro"/>
</dbReference>
<dbReference type="Pfam" id="PF00984">
    <property type="entry name" value="UDPG_MGDP_dh"/>
    <property type="match status" value="1"/>
</dbReference>
<dbReference type="InterPro" id="IPR036220">
    <property type="entry name" value="UDP-Glc/GDP-Man_DH_C_sf"/>
</dbReference>
<feature type="binding site" evidence="10">
    <location>
        <position position="141"/>
    </location>
    <ligand>
        <name>NAD(+)</name>
        <dbReference type="ChEBI" id="CHEBI:57540"/>
    </ligand>
</feature>
<dbReference type="GO" id="GO:0003979">
    <property type="term" value="F:UDP-glucose 6-dehydrogenase activity"/>
    <property type="evidence" value="ECO:0007669"/>
    <property type="project" value="UniProtKB-EC"/>
</dbReference>
<name>A0A075I7Y2_9ARCH</name>
<dbReference type="Pfam" id="PF03720">
    <property type="entry name" value="UDPG_MGDP_dh_C"/>
    <property type="match status" value="1"/>
</dbReference>
<dbReference type="UniPathway" id="UPA00038">
    <property type="reaction ID" value="UER00491"/>
</dbReference>
<feature type="binding site" evidence="10">
    <location>
        <position position="316"/>
    </location>
    <ligand>
        <name>NAD(+)</name>
        <dbReference type="ChEBI" id="CHEBI:57540"/>
    </ligand>
</feature>
<feature type="active site" description="Nucleophile" evidence="8">
    <location>
        <position position="249"/>
    </location>
</feature>
<dbReference type="EMBL" id="KF901250">
    <property type="protein sequence ID" value="AIF24089.1"/>
    <property type="molecule type" value="Genomic_DNA"/>
</dbReference>
<evidence type="ECO:0000256" key="9">
    <source>
        <dbReference type="PIRSR" id="PIRSR500134-2"/>
    </source>
</evidence>
<evidence type="ECO:0000256" key="1">
    <source>
        <dbReference type="ARBA" id="ARBA00004701"/>
    </source>
</evidence>
<protein>
    <recommendedName>
        <fullName evidence="3 7">UDP-glucose 6-dehydrogenase</fullName>
        <ecNumber evidence="3 7">1.1.1.22</ecNumber>
    </recommendedName>
</protein>
<feature type="binding site" evidence="10">
    <location>
        <position position="12"/>
    </location>
    <ligand>
        <name>NAD(+)</name>
        <dbReference type="ChEBI" id="CHEBI:57540"/>
    </ligand>
</feature>
<dbReference type="InterPro" id="IPR028357">
    <property type="entry name" value="UDPglc_DH_bac"/>
</dbReference>
<dbReference type="AlphaFoldDB" id="A0A075I7Y2"/>
<feature type="binding site" evidence="10">
    <location>
        <position position="104"/>
    </location>
    <ligand>
        <name>NAD(+)</name>
        <dbReference type="ChEBI" id="CHEBI:57540"/>
    </ligand>
</feature>
<dbReference type="InterPro" id="IPR008927">
    <property type="entry name" value="6-PGluconate_DH-like_C_sf"/>
</dbReference>
<dbReference type="PIRSF" id="PIRSF500134">
    <property type="entry name" value="UDPglc_DH_bac"/>
    <property type="match status" value="1"/>
</dbReference>
<feature type="binding site" evidence="9">
    <location>
        <position position="309"/>
    </location>
    <ligand>
        <name>substrate</name>
    </ligand>
</feature>
<dbReference type="Gene3D" id="3.40.50.720">
    <property type="entry name" value="NAD(P)-binding Rossmann-like Domain"/>
    <property type="match status" value="2"/>
</dbReference>
<evidence type="ECO:0000256" key="4">
    <source>
        <dbReference type="ARBA" id="ARBA00023002"/>
    </source>
</evidence>
<accession>A0A075I7Y2</accession>
<evidence type="ECO:0000256" key="7">
    <source>
        <dbReference type="PIRNR" id="PIRNR000124"/>
    </source>
</evidence>
<dbReference type="NCBIfam" id="TIGR03026">
    <property type="entry name" value="NDP-sugDHase"/>
    <property type="match status" value="1"/>
</dbReference>
<dbReference type="SUPFAM" id="SSF52413">
    <property type="entry name" value="UDP-glucose/GDP-mannose dehydrogenase C-terminal domain"/>
    <property type="match status" value="1"/>
</dbReference>
<dbReference type="SUPFAM" id="SSF48179">
    <property type="entry name" value="6-phosphogluconate dehydrogenase C-terminal domain-like"/>
    <property type="match status" value="1"/>
</dbReference>
<comment type="pathway">
    <text evidence="1">Nucleotide-sugar biosynthesis; UDP-alpha-D-glucuronate biosynthesis; UDP-alpha-D-glucuronate from UDP-alpha-D-glucose: step 1/1.</text>
</comment>
<feature type="binding site" evidence="9">
    <location>
        <position position="192"/>
    </location>
    <ligand>
        <name>substrate</name>
    </ligand>
</feature>
<evidence type="ECO:0000256" key="3">
    <source>
        <dbReference type="ARBA" id="ARBA00012954"/>
    </source>
</evidence>
<proteinExistence type="inferred from homology"/>
<evidence type="ECO:0000256" key="5">
    <source>
        <dbReference type="ARBA" id="ARBA00023027"/>
    </source>
</evidence>
<dbReference type="InterPro" id="IPR017476">
    <property type="entry name" value="UDP-Glc/GDP-Man"/>
</dbReference>
<dbReference type="InterPro" id="IPR001732">
    <property type="entry name" value="UDP-Glc/GDP-Man_DH_N"/>
</dbReference>
<dbReference type="PANTHER" id="PTHR43750:SF3">
    <property type="entry name" value="UDP-GLUCOSE 6-DEHYDROGENASE TUAD"/>
    <property type="match status" value="1"/>
</dbReference>
<comment type="catalytic activity">
    <reaction evidence="6 7">
        <text>UDP-alpha-D-glucose + 2 NAD(+) + H2O = UDP-alpha-D-glucuronate + 2 NADH + 3 H(+)</text>
        <dbReference type="Rhea" id="RHEA:23596"/>
        <dbReference type="ChEBI" id="CHEBI:15377"/>
        <dbReference type="ChEBI" id="CHEBI:15378"/>
        <dbReference type="ChEBI" id="CHEBI:57540"/>
        <dbReference type="ChEBI" id="CHEBI:57945"/>
        <dbReference type="ChEBI" id="CHEBI:58052"/>
        <dbReference type="ChEBI" id="CHEBI:58885"/>
        <dbReference type="EC" id="1.1.1.22"/>
    </reaction>
</comment>
<dbReference type="EC" id="1.1.1.22" evidence="3 7"/>
<feature type="binding site" evidence="9">
    <location>
        <begin position="238"/>
        <end position="242"/>
    </location>
    <ligand>
        <name>substrate</name>
    </ligand>
</feature>
<feature type="binding site" evidence="10">
    <location>
        <position position="252"/>
    </location>
    <ligand>
        <name>NAD(+)</name>
        <dbReference type="ChEBI" id="CHEBI:57540"/>
    </ligand>
</feature>
<gene>
    <name evidence="12" type="primary">UGDH</name>
    <name evidence="12" type="synonym">ugd</name>
</gene>
<reference evidence="12" key="1">
    <citation type="journal article" date="2014" name="Genome Biol. Evol.">
        <title>Pangenome evidence for extensive interdomain horizontal transfer affecting lineage core and shell genes in uncultured planktonic thaumarchaeota and euryarchaeota.</title>
        <authorList>
            <person name="Deschamps P."/>
            <person name="Zivanovic Y."/>
            <person name="Moreira D."/>
            <person name="Rodriguez-Valera F."/>
            <person name="Lopez-Garcia P."/>
        </authorList>
    </citation>
    <scope>NUCLEOTIDE SEQUENCE</scope>
</reference>
<feature type="binding site" evidence="9">
    <location>
        <begin position="138"/>
        <end position="141"/>
    </location>
    <ligand>
        <name>substrate</name>
    </ligand>
</feature>
<evidence type="ECO:0000256" key="8">
    <source>
        <dbReference type="PIRSR" id="PIRSR500134-1"/>
    </source>
</evidence>
<dbReference type="GO" id="GO:0006065">
    <property type="term" value="P:UDP-glucuronate biosynthetic process"/>
    <property type="evidence" value="ECO:0007669"/>
    <property type="project" value="UniProtKB-UniPathway"/>
</dbReference>
<dbReference type="InterPro" id="IPR014026">
    <property type="entry name" value="UDP-Glc/GDP-Man_DH_dimer"/>
</dbReference>
<feature type="binding site" evidence="10">
    <location>
        <position position="66"/>
    </location>
    <ligand>
        <name>NAD(+)</name>
        <dbReference type="ChEBI" id="CHEBI:57540"/>
    </ligand>
</feature>
<evidence type="ECO:0000256" key="2">
    <source>
        <dbReference type="ARBA" id="ARBA00006601"/>
    </source>
</evidence>
<keyword evidence="5 7" id="KW-0520">NAD</keyword>
<feature type="domain" description="UDP-glucose/GDP-mannose dehydrogenase C-terminal" evidence="11">
    <location>
        <begin position="302"/>
        <end position="403"/>
    </location>
</feature>
<evidence type="ECO:0000313" key="12">
    <source>
        <dbReference type="EMBL" id="AIF24089.1"/>
    </source>
</evidence>
<dbReference type="GO" id="GO:0000271">
    <property type="term" value="P:polysaccharide biosynthetic process"/>
    <property type="evidence" value="ECO:0007669"/>
    <property type="project" value="InterPro"/>
</dbReference>
<dbReference type="SUPFAM" id="SSF51735">
    <property type="entry name" value="NAD(P)-binding Rossmann-fold domains"/>
    <property type="match status" value="1"/>
</dbReference>
<dbReference type="InterPro" id="IPR014027">
    <property type="entry name" value="UDP-Glc/GDP-Man_DH_C"/>
</dbReference>
<dbReference type="PIRSF" id="PIRSF000124">
    <property type="entry name" value="UDPglc_GDPman_dh"/>
    <property type="match status" value="1"/>
</dbReference>
<comment type="similarity">
    <text evidence="2 7">Belongs to the UDP-glucose/GDP-mannose dehydrogenase family.</text>
</comment>
<feature type="binding site" evidence="10">
    <location>
        <position position="17"/>
    </location>
    <ligand>
        <name>NAD(+)</name>
        <dbReference type="ChEBI" id="CHEBI:57540"/>
    </ligand>
</feature>
<dbReference type="Gene3D" id="1.20.5.100">
    <property type="entry name" value="Cytochrome c1, transmembrane anchor, C-terminal"/>
    <property type="match status" value="1"/>
</dbReference>
<dbReference type="PANTHER" id="PTHR43750">
    <property type="entry name" value="UDP-GLUCOSE 6-DEHYDROGENASE TUAD"/>
    <property type="match status" value="1"/>
</dbReference>
<feature type="binding site" evidence="9">
    <location>
        <position position="246"/>
    </location>
    <ligand>
        <name>substrate</name>
    </ligand>
</feature>
<evidence type="ECO:0000256" key="6">
    <source>
        <dbReference type="ARBA" id="ARBA00047473"/>
    </source>
</evidence>
<evidence type="ECO:0000256" key="10">
    <source>
        <dbReference type="PIRSR" id="PIRSR500134-3"/>
    </source>
</evidence>
<sequence length="416" mass="46403">MASKGIITVGIDLDKEKCSKIANGMPTFFEPNLKKILKKALKKNLFITDKLSSINNCDFIFITVGTPQKKNGEIDLSFIKTVARSVGKIISKNKKKPVILIKSTVIPGTMKDVILPILEKNSKKKAGKDFGLISNPEFLQESNAIRDTIKPHAIVLGGYRTKFMNNTRKFFSRFNPNTPIIITNHQTAEMIKYANNSFLATKISFINQLASICQKIPDTNIDDIAQTIGLDPRIGNLFLDAGPGYGGSCLPKDMKAIINLSSKVGVKPTMLNAVEKTNKQQINNITELIKQNIGKIKGKKIAVLGVAFKPNTDDIRDSTSIELIRRLIKLDAIVTIHDPKALDNARKIFHDNIKYANSIPSALKNCQCAVIMTKWKEYEKINNKTIEHMNKKFIIDTRRILSNKNLDAKYYAIGLG</sequence>
<keyword evidence="4 7" id="KW-0560">Oxidoreductase</keyword>
<evidence type="ECO:0000259" key="11">
    <source>
        <dbReference type="SMART" id="SM00984"/>
    </source>
</evidence>
<organism evidence="12">
    <name type="scientific">uncultured marine thaumarchaeote SAT1000_24_E05</name>
    <dbReference type="NCBI Taxonomy" id="1456397"/>
    <lineage>
        <taxon>Archaea</taxon>
        <taxon>Nitrososphaerota</taxon>
        <taxon>environmental samples</taxon>
    </lineage>
</organism>
<dbReference type="InterPro" id="IPR036291">
    <property type="entry name" value="NAD(P)-bd_dom_sf"/>
</dbReference>